<gene>
    <name evidence="1" type="ORF">GCM10009663_69440</name>
</gene>
<keyword evidence="1" id="KW-0808">Transferase</keyword>
<dbReference type="InterPro" id="IPR029063">
    <property type="entry name" value="SAM-dependent_MTases_sf"/>
</dbReference>
<protein>
    <submittedName>
        <fullName evidence="1">Class I SAM-dependent methyltransferase</fullName>
    </submittedName>
</protein>
<keyword evidence="2" id="KW-1185">Reference proteome</keyword>
<evidence type="ECO:0000313" key="1">
    <source>
        <dbReference type="EMBL" id="GAA1119712.1"/>
    </source>
</evidence>
<accession>A0ABN1U507</accession>
<dbReference type="RefSeq" id="WP_344627718.1">
    <property type="nucleotide sequence ID" value="NZ_BAAALD010000115.1"/>
</dbReference>
<dbReference type="SUPFAM" id="SSF53335">
    <property type="entry name" value="S-adenosyl-L-methionine-dependent methyltransferases"/>
    <property type="match status" value="1"/>
</dbReference>
<comment type="caution">
    <text evidence="1">The sequence shown here is derived from an EMBL/GenBank/DDBJ whole genome shotgun (WGS) entry which is preliminary data.</text>
</comment>
<name>A0ABN1U507_9ACTN</name>
<proteinExistence type="predicted"/>
<dbReference type="GO" id="GO:0008168">
    <property type="term" value="F:methyltransferase activity"/>
    <property type="evidence" value="ECO:0007669"/>
    <property type="project" value="UniProtKB-KW"/>
</dbReference>
<reference evidence="1 2" key="1">
    <citation type="journal article" date="2019" name="Int. J. Syst. Evol. Microbiol.">
        <title>The Global Catalogue of Microorganisms (GCM) 10K type strain sequencing project: providing services to taxonomists for standard genome sequencing and annotation.</title>
        <authorList>
            <consortium name="The Broad Institute Genomics Platform"/>
            <consortium name="The Broad Institute Genome Sequencing Center for Infectious Disease"/>
            <person name="Wu L."/>
            <person name="Ma J."/>
        </authorList>
    </citation>
    <scope>NUCLEOTIDE SEQUENCE [LARGE SCALE GENOMIC DNA]</scope>
    <source>
        <strain evidence="1 2">JCM 13002</strain>
    </source>
</reference>
<evidence type="ECO:0000313" key="2">
    <source>
        <dbReference type="Proteomes" id="UP001499987"/>
    </source>
</evidence>
<dbReference type="GO" id="GO:0032259">
    <property type="term" value="P:methylation"/>
    <property type="evidence" value="ECO:0007669"/>
    <property type="project" value="UniProtKB-KW"/>
</dbReference>
<sequence length="220" mass="22890">MGDLVGDVELAASPVVANSTMNRERTLTGVNSYARELGFDPAERLRGRPGAWLDLCSGEGRALVAAAGSVAAGSELTGVDLVGPLGPVPVLPGLRLLTASVADWEPERTYDLVTCVHGLPYLGDKLGLLACWAGALTGDGLLAATFDPASVRRPDGRSAARPVLAALRAAGFRYDARRRLLTLQGGRRPPVALPGFRYLGADPAAGPNWTGQPAVASYYA</sequence>
<keyword evidence="1" id="KW-0489">Methyltransferase</keyword>
<organism evidence="1 2">
    <name type="scientific">Kitasatospora arboriphila</name>
    <dbReference type="NCBI Taxonomy" id="258052"/>
    <lineage>
        <taxon>Bacteria</taxon>
        <taxon>Bacillati</taxon>
        <taxon>Actinomycetota</taxon>
        <taxon>Actinomycetes</taxon>
        <taxon>Kitasatosporales</taxon>
        <taxon>Streptomycetaceae</taxon>
        <taxon>Kitasatospora</taxon>
    </lineage>
</organism>
<dbReference type="Proteomes" id="UP001499987">
    <property type="component" value="Unassembled WGS sequence"/>
</dbReference>
<dbReference type="EMBL" id="BAAALD010000115">
    <property type="protein sequence ID" value="GAA1119712.1"/>
    <property type="molecule type" value="Genomic_DNA"/>
</dbReference>
<dbReference type="Gene3D" id="3.40.50.150">
    <property type="entry name" value="Vaccinia Virus protein VP39"/>
    <property type="match status" value="1"/>
</dbReference>